<keyword evidence="7 10" id="KW-0503">Monooxygenase</keyword>
<evidence type="ECO:0000313" key="10">
    <source>
        <dbReference type="EMBL" id="MEU8134346.1"/>
    </source>
</evidence>
<dbReference type="Proteomes" id="UP001551482">
    <property type="component" value="Unassembled WGS sequence"/>
</dbReference>
<dbReference type="Gene3D" id="3.20.20.70">
    <property type="entry name" value="Aldolase class I"/>
    <property type="match status" value="1"/>
</dbReference>
<keyword evidence="5" id="KW-0288">FMN</keyword>
<dbReference type="InterPro" id="IPR004136">
    <property type="entry name" value="NMO"/>
</dbReference>
<protein>
    <recommendedName>
        <fullName evidence="8">Propionate 3-nitronate monooxygenase</fullName>
    </recommendedName>
</protein>
<comment type="caution">
    <text evidence="10">The sequence shown here is derived from an EMBL/GenBank/DDBJ whole genome shotgun (WGS) entry which is preliminary data.</text>
</comment>
<evidence type="ECO:0000256" key="5">
    <source>
        <dbReference type="ARBA" id="ARBA00022643"/>
    </source>
</evidence>
<dbReference type="InterPro" id="IPR013785">
    <property type="entry name" value="Aldolase_TIM"/>
</dbReference>
<dbReference type="PANTHER" id="PTHR42747">
    <property type="entry name" value="NITRONATE MONOOXYGENASE-RELATED"/>
    <property type="match status" value="1"/>
</dbReference>
<keyword evidence="6" id="KW-0560">Oxidoreductase</keyword>
<evidence type="ECO:0000256" key="2">
    <source>
        <dbReference type="ARBA" id="ARBA00009881"/>
    </source>
</evidence>
<keyword evidence="11" id="KW-1185">Reference proteome</keyword>
<dbReference type="Pfam" id="PF03060">
    <property type="entry name" value="NMO"/>
    <property type="match status" value="1"/>
</dbReference>
<keyword evidence="3" id="KW-0216">Detoxification</keyword>
<dbReference type="RefSeq" id="WP_358352981.1">
    <property type="nucleotide sequence ID" value="NZ_JBEZFP010000025.1"/>
</dbReference>
<evidence type="ECO:0000256" key="8">
    <source>
        <dbReference type="ARBA" id="ARBA00031155"/>
    </source>
</evidence>
<evidence type="ECO:0000256" key="4">
    <source>
        <dbReference type="ARBA" id="ARBA00022630"/>
    </source>
</evidence>
<comment type="catalytic activity">
    <reaction evidence="9">
        <text>3 propionate 3-nitronate + 3 O2 + H2O = 3 3-oxopropanoate + 2 nitrate + nitrite + H2O2 + 3 H(+)</text>
        <dbReference type="Rhea" id="RHEA:57332"/>
        <dbReference type="ChEBI" id="CHEBI:15377"/>
        <dbReference type="ChEBI" id="CHEBI:15378"/>
        <dbReference type="ChEBI" id="CHEBI:15379"/>
        <dbReference type="ChEBI" id="CHEBI:16240"/>
        <dbReference type="ChEBI" id="CHEBI:16301"/>
        <dbReference type="ChEBI" id="CHEBI:17632"/>
        <dbReference type="ChEBI" id="CHEBI:33190"/>
        <dbReference type="ChEBI" id="CHEBI:136067"/>
    </reaction>
</comment>
<dbReference type="PANTHER" id="PTHR42747:SF3">
    <property type="entry name" value="NITRONATE MONOOXYGENASE-RELATED"/>
    <property type="match status" value="1"/>
</dbReference>
<evidence type="ECO:0000256" key="3">
    <source>
        <dbReference type="ARBA" id="ARBA00022575"/>
    </source>
</evidence>
<dbReference type="EMBL" id="JBEZFP010000025">
    <property type="protein sequence ID" value="MEU8134346.1"/>
    <property type="molecule type" value="Genomic_DNA"/>
</dbReference>
<name>A0ABV3DF69_9ACTN</name>
<evidence type="ECO:0000256" key="7">
    <source>
        <dbReference type="ARBA" id="ARBA00023033"/>
    </source>
</evidence>
<accession>A0ABV3DF69</accession>
<evidence type="ECO:0000256" key="6">
    <source>
        <dbReference type="ARBA" id="ARBA00023002"/>
    </source>
</evidence>
<dbReference type="CDD" id="cd04730">
    <property type="entry name" value="NPD_like"/>
    <property type="match status" value="1"/>
</dbReference>
<evidence type="ECO:0000256" key="9">
    <source>
        <dbReference type="ARBA" id="ARBA00049401"/>
    </source>
</evidence>
<evidence type="ECO:0000256" key="1">
    <source>
        <dbReference type="ARBA" id="ARBA00001917"/>
    </source>
</evidence>
<comment type="cofactor">
    <cofactor evidence="1">
        <name>FMN</name>
        <dbReference type="ChEBI" id="CHEBI:58210"/>
    </cofactor>
</comment>
<evidence type="ECO:0000313" key="11">
    <source>
        <dbReference type="Proteomes" id="UP001551482"/>
    </source>
</evidence>
<dbReference type="SUPFAM" id="SSF51412">
    <property type="entry name" value="Inosine monophosphate dehydrogenase (IMPDH)"/>
    <property type="match status" value="1"/>
</dbReference>
<sequence>MAGGASGPPLAAAVCGAGALGFLAAGYKTAEAMTAEIAELRAATGLPFGVNLFVPGEAAEGAAAGQVGAYRDRLAPEAARLGVALGEVPPHGLDDDWDAKVAALLADPVAVVSFTFGCPDRGVLADFRARGTATAVTVTTPEEAERAAAAGPDLLIVQGVEAGAHQGRWDNDAEAGTEPYGLLALLGLVRAVTTLPYVAAGGIMTGEQVAAVLAAGAVAAQLGTAFLRCPESGAPAPYKAALADARYDRTRLTRAFSGRPARGLVNGFLARNDAYAPAAYPEVHYATATLRRASAAAGDPEAMALWAGQGWRLARDEPAAAVVKRLADELAAARED</sequence>
<dbReference type="GO" id="GO:0004497">
    <property type="term" value="F:monooxygenase activity"/>
    <property type="evidence" value="ECO:0007669"/>
    <property type="project" value="UniProtKB-KW"/>
</dbReference>
<proteinExistence type="inferred from homology"/>
<reference evidence="10 11" key="1">
    <citation type="submission" date="2024-06" db="EMBL/GenBank/DDBJ databases">
        <title>The Natural Products Discovery Center: Release of the First 8490 Sequenced Strains for Exploring Actinobacteria Biosynthetic Diversity.</title>
        <authorList>
            <person name="Kalkreuter E."/>
            <person name="Kautsar S.A."/>
            <person name="Yang D."/>
            <person name="Bader C.D."/>
            <person name="Teijaro C.N."/>
            <person name="Fluegel L."/>
            <person name="Davis C.M."/>
            <person name="Simpson J.R."/>
            <person name="Lauterbach L."/>
            <person name="Steele A.D."/>
            <person name="Gui C."/>
            <person name="Meng S."/>
            <person name="Li G."/>
            <person name="Viehrig K."/>
            <person name="Ye F."/>
            <person name="Su P."/>
            <person name="Kiefer A.F."/>
            <person name="Nichols A."/>
            <person name="Cepeda A.J."/>
            <person name="Yan W."/>
            <person name="Fan B."/>
            <person name="Jiang Y."/>
            <person name="Adhikari A."/>
            <person name="Zheng C.-J."/>
            <person name="Schuster L."/>
            <person name="Cowan T.M."/>
            <person name="Smanski M.J."/>
            <person name="Chevrette M.G."/>
            <person name="De Carvalho L.P.S."/>
            <person name="Shen B."/>
        </authorList>
    </citation>
    <scope>NUCLEOTIDE SEQUENCE [LARGE SCALE GENOMIC DNA]</scope>
    <source>
        <strain evidence="10 11">NPDC048946</strain>
    </source>
</reference>
<organism evidence="10 11">
    <name type="scientific">Streptodolium elevatio</name>
    <dbReference type="NCBI Taxonomy" id="3157996"/>
    <lineage>
        <taxon>Bacteria</taxon>
        <taxon>Bacillati</taxon>
        <taxon>Actinomycetota</taxon>
        <taxon>Actinomycetes</taxon>
        <taxon>Kitasatosporales</taxon>
        <taxon>Streptomycetaceae</taxon>
        <taxon>Streptodolium</taxon>
    </lineage>
</organism>
<keyword evidence="4" id="KW-0285">Flavoprotein</keyword>
<comment type="similarity">
    <text evidence="2">Belongs to the nitronate monooxygenase family. NMO class I subfamily.</text>
</comment>
<gene>
    <name evidence="10" type="ORF">AB0C36_12640</name>
</gene>